<feature type="compositionally biased region" description="Basic and acidic residues" evidence="2">
    <location>
        <begin position="962"/>
        <end position="971"/>
    </location>
</feature>
<dbReference type="FunCoup" id="A0A6P8PHL0">
    <property type="interactions" value="1127"/>
</dbReference>
<feature type="region of interest" description="Disordered" evidence="2">
    <location>
        <begin position="1147"/>
        <end position="1182"/>
    </location>
</feature>
<evidence type="ECO:0000256" key="1">
    <source>
        <dbReference type="SAM" id="Coils"/>
    </source>
</evidence>
<dbReference type="InterPro" id="IPR026728">
    <property type="entry name" value="BLTP3A/B"/>
</dbReference>
<keyword evidence="1" id="KW-0175">Coiled coil</keyword>
<feature type="coiled-coil region" evidence="1">
    <location>
        <begin position="1413"/>
        <end position="1440"/>
    </location>
</feature>
<dbReference type="GeneID" id="117347818"/>
<name>A0A6P8PHL0_GEOSA</name>
<evidence type="ECO:0000256" key="2">
    <source>
        <dbReference type="SAM" id="MobiDB-lite"/>
    </source>
</evidence>
<feature type="region of interest" description="Disordered" evidence="2">
    <location>
        <begin position="889"/>
        <end position="908"/>
    </location>
</feature>
<reference evidence="4" key="1">
    <citation type="submission" date="2025-08" db="UniProtKB">
        <authorList>
            <consortium name="RefSeq"/>
        </authorList>
    </citation>
    <scope>IDENTIFICATION</scope>
</reference>
<gene>
    <name evidence="4" type="primary">UHRF1BP1</name>
</gene>
<feature type="region of interest" description="Disordered" evidence="2">
    <location>
        <begin position="778"/>
        <end position="802"/>
    </location>
</feature>
<dbReference type="CTD" id="54887"/>
<dbReference type="InParanoid" id="A0A6P8PHL0"/>
<dbReference type="Pfam" id="PF24917">
    <property type="entry name" value="BLTP3A_B"/>
    <property type="match status" value="1"/>
</dbReference>
<dbReference type="PANTHER" id="PTHR22774">
    <property type="entry name" value="CHOREIN N-TERMINAL DOMAIN-CONTAINING PROTEIN"/>
    <property type="match status" value="1"/>
</dbReference>
<evidence type="ECO:0000313" key="3">
    <source>
        <dbReference type="Proteomes" id="UP000515159"/>
    </source>
</evidence>
<sequence>MAGLIKKQILKHLSRFTKNLSPDKINLSTLKGEGQLTNLELDEEVLQNVLELPTWLAITRVFCNKAAIRIQWTKLKTHPICLYLDKVEVEMRTCEEPRPPNGQSPIALAAGQSEYGFAEKVVEGMYIVVNSITIKVHARAFHASFELWQLQGYSVNPNWQQSDLRFTRVTDRQRGEVLTFKELTWQTLRIEADATDSGDQDPISTPLRLITNQGRIQISLKRRTKDCNVVASKLMFLLDDLLWVLTDSQLKAMMKYAKSLSEVMEKSAQQRKSMAPEPLQITPSASSGHQSWSQAFSGSQSTSSIGQYFEKYDMKEPSYHLLISRLDLHICDDSQTREPGGAQHGVTGGAMQLTFRKMAFDYYPFHCAGDNCKHWVRHSQAMETRAHWATELMNEFQNKMEALLEAMGSASRIPARESPLRKRPETLFTHEKGKHGRNPDPLHSMQLWHPAWNRLRSSCVVVRVDDLDIHQVSTASKSSKKPSTLLSCIKKSCSLPERPSAIHIEFTEYYFPDSPEFPVPSSNLYMQLHDLSLTLDPISLLWINLFCLDLYRSLQQFKAIYKLEDSKRDEHVDVRLDSFGLKLNIPVEKKVSEHHDRPQSLSIHTTAMTATNTRHATHCQCLDLQNIFRSFAASEFFHSSYTQFPKSKDNFGLLHNLFLQHAYKVDPVTELGISLTPATLKPSSSEDLWSIYFTLISLNFDGAESSKGKPVHFIEPFPLSVWVCLPRRFKQVQDSKACSPVTPSEVKTKPSTSFGRDVRHPGMDGKCRCCQKSKLEQDDRGFSKTPEPGGSDSDSAAGKTDSKEKEALADIHILVHSTAPVKIQLSHYQYLVLLRMKETLQLLQEQLAEDTQQLIGSPVPYMTSCVGVLFNSAELALLFPPVPNPNLEPQSIASDSTSLLDSELSPSGSREALVIEEKEFKSDVNSDQGTSTPLKNLEGSVDILPQSQSERTLDEAEVASLRGDRIKRGPLDEAPEAAKTLGNKDQSNTSSLPSSPSLTQQTLYSGDASFSEQGDLLPLKSLEELTSALHMTMDLTKEAVSLTKDALSHSKDKMASTMQRMLALPPVKETASKAEDGVVTPLSSGSRLRFFNMKRTISQQSFDSASLDGNVSGLEDRFSIDSDGSEGFVMLMDSESSIEPGLSEQLLSNHTGTRDSPTDPADGIYGTEHDRRASSDLNSSVSQSVDDVDLPMVSILNLKMGNINCAIETRGDDLTVAVQAAEVVLEQLKNISLRQFLHRDPVMGDVGVEKLGREPSRTQPEVCLRFEAGPSAAVFSPLAVQNGFLHLLISNYSTELMMSSLTHLGPFLEDELVPEVIPMKIEVADTKITLKDDSPQVYPSSLGPIPITLAIDHILVQRKDDGVFYITAVQAEDQALFKRSEQAVHDKKIPQEITAVARKPRKAAFSQKAAVGDARLQQELDAVKVELARMNLDKKRLLEEIWKYNPLFQL</sequence>
<dbReference type="GO" id="GO:0042826">
    <property type="term" value="F:histone deacetylase binding"/>
    <property type="evidence" value="ECO:0007669"/>
    <property type="project" value="TreeGrafter"/>
</dbReference>
<feature type="region of interest" description="Disordered" evidence="2">
    <location>
        <begin position="920"/>
        <end position="1002"/>
    </location>
</feature>
<dbReference type="RefSeq" id="XP_033775116.1">
    <property type="nucleotide sequence ID" value="XM_033919225.1"/>
</dbReference>
<feature type="compositionally biased region" description="Low complexity" evidence="2">
    <location>
        <begin position="986"/>
        <end position="1002"/>
    </location>
</feature>
<dbReference type="Proteomes" id="UP000515159">
    <property type="component" value="Chromosome 13"/>
</dbReference>
<feature type="region of interest" description="Disordered" evidence="2">
    <location>
        <begin position="739"/>
        <end position="759"/>
    </location>
</feature>
<feature type="compositionally biased region" description="Polar residues" evidence="2">
    <location>
        <begin position="925"/>
        <end position="934"/>
    </location>
</feature>
<keyword evidence="3" id="KW-1185">Reference proteome</keyword>
<dbReference type="OrthoDB" id="43807at2759"/>
<feature type="compositionally biased region" description="Low complexity" evidence="2">
    <location>
        <begin position="894"/>
        <end position="907"/>
    </location>
</feature>
<dbReference type="KEGG" id="gsh:117347818"/>
<dbReference type="PANTHER" id="PTHR22774:SF15">
    <property type="entry name" value="BRIDGE-LIKE LIPID TRANSFER PROTEIN FAMILY MEMBER 3A"/>
    <property type="match status" value="1"/>
</dbReference>
<accession>A0A6P8PHL0</accession>
<organism evidence="3 4">
    <name type="scientific">Geotrypetes seraphini</name>
    <name type="common">Gaboon caecilian</name>
    <name type="synonym">Caecilia seraphini</name>
    <dbReference type="NCBI Taxonomy" id="260995"/>
    <lineage>
        <taxon>Eukaryota</taxon>
        <taxon>Metazoa</taxon>
        <taxon>Chordata</taxon>
        <taxon>Craniata</taxon>
        <taxon>Vertebrata</taxon>
        <taxon>Euteleostomi</taxon>
        <taxon>Amphibia</taxon>
        <taxon>Gymnophiona</taxon>
        <taxon>Geotrypetes</taxon>
    </lineage>
</organism>
<proteinExistence type="predicted"/>
<evidence type="ECO:0000313" key="4">
    <source>
        <dbReference type="RefSeq" id="XP_033775116.1"/>
    </source>
</evidence>
<protein>
    <submittedName>
        <fullName evidence="4">UHRF1-binding protein 1</fullName>
    </submittedName>
</protein>